<dbReference type="InterPro" id="IPR016024">
    <property type="entry name" value="ARM-type_fold"/>
</dbReference>
<reference evidence="2" key="1">
    <citation type="submission" date="2006-09" db="EMBL/GenBank/DDBJ databases">
        <title>Complete sequence of Rhodopseudomonas palustris BisA53.</title>
        <authorList>
            <consortium name="US DOE Joint Genome Institute"/>
            <person name="Copeland A."/>
            <person name="Lucas S."/>
            <person name="Lapidus A."/>
            <person name="Barry K."/>
            <person name="Detter J.C."/>
            <person name="Glavina del Rio T."/>
            <person name="Hammon N."/>
            <person name="Israni S."/>
            <person name="Dalin E."/>
            <person name="Tice H."/>
            <person name="Pitluck S."/>
            <person name="Chain P."/>
            <person name="Malfatti S."/>
            <person name="Shin M."/>
            <person name="Vergez L."/>
            <person name="Schmutz J."/>
            <person name="Larimer F."/>
            <person name="Land M."/>
            <person name="Hauser L."/>
            <person name="Pelletier D.A."/>
            <person name="Kyrpides N."/>
            <person name="Kim E."/>
            <person name="Harwood C.S."/>
            <person name="Oda Y."/>
            <person name="Richardson P."/>
        </authorList>
    </citation>
    <scope>NUCLEOTIDE SEQUENCE [LARGE SCALE GENOMIC DNA]</scope>
    <source>
        <strain evidence="2">BisA53</strain>
    </source>
</reference>
<dbReference type="PANTHER" id="PTHR12697">
    <property type="entry name" value="PBS LYASE HEAT-LIKE PROTEIN"/>
    <property type="match status" value="1"/>
</dbReference>
<gene>
    <name evidence="2" type="ordered locus">RPE_3634</name>
</gene>
<organism evidence="2">
    <name type="scientific">Rhodopseudomonas palustris (strain BisA53)</name>
    <dbReference type="NCBI Taxonomy" id="316055"/>
    <lineage>
        <taxon>Bacteria</taxon>
        <taxon>Pseudomonadati</taxon>
        <taxon>Pseudomonadota</taxon>
        <taxon>Alphaproteobacteria</taxon>
        <taxon>Hyphomicrobiales</taxon>
        <taxon>Nitrobacteraceae</taxon>
        <taxon>Rhodopseudomonas</taxon>
    </lineage>
</organism>
<dbReference type="Gene3D" id="1.25.10.10">
    <property type="entry name" value="Leucine-rich Repeat Variant"/>
    <property type="match status" value="1"/>
</dbReference>
<dbReference type="GO" id="GO:0016829">
    <property type="term" value="F:lyase activity"/>
    <property type="evidence" value="ECO:0007669"/>
    <property type="project" value="UniProtKB-KW"/>
</dbReference>
<dbReference type="InterPro" id="IPR011989">
    <property type="entry name" value="ARM-like"/>
</dbReference>
<protein>
    <submittedName>
        <fullName evidence="2">PBS lyase HEAT domain protein repeat-containing protein</fullName>
    </submittedName>
</protein>
<keyword evidence="2" id="KW-0456">Lyase</keyword>
<dbReference type="KEGG" id="rpe:RPE_3634"/>
<sequence length="214" mass="22290">MPFIRRDPPSSKQAAPAADELTTQLVDLGSADPERRWRAARGVGREPTAVPALAAALAIEPSPRVREAIMTALMRIGDEASVRVLLPALRSQDASLRGAAIEALQALPDAIMPFMAALLHDTDSDVRILATELARNMPAADATHLLSELLEHEPHVNVCGAAIDVLAEVGTAAALPALQACATRFASTSFLPFAVSVAVARISGADTEGGHGAP</sequence>
<proteinExistence type="predicted"/>
<dbReference type="SMART" id="SM00567">
    <property type="entry name" value="EZ_HEAT"/>
    <property type="match status" value="4"/>
</dbReference>
<feature type="region of interest" description="Disordered" evidence="1">
    <location>
        <begin position="1"/>
        <end position="20"/>
    </location>
</feature>
<evidence type="ECO:0000256" key="1">
    <source>
        <dbReference type="SAM" id="MobiDB-lite"/>
    </source>
</evidence>
<dbReference type="PANTHER" id="PTHR12697:SF5">
    <property type="entry name" value="DEOXYHYPUSINE HYDROXYLASE"/>
    <property type="match status" value="1"/>
</dbReference>
<dbReference type="EMBL" id="CP000463">
    <property type="protein sequence ID" value="ABJ07564.1"/>
    <property type="molecule type" value="Genomic_DNA"/>
</dbReference>
<dbReference type="SUPFAM" id="SSF48371">
    <property type="entry name" value="ARM repeat"/>
    <property type="match status" value="1"/>
</dbReference>
<dbReference type="HOGENOM" id="CLU_108804_0_0_5"/>
<dbReference type="GO" id="GO:0016491">
    <property type="term" value="F:oxidoreductase activity"/>
    <property type="evidence" value="ECO:0007669"/>
    <property type="project" value="TreeGrafter"/>
</dbReference>
<dbReference type="STRING" id="316055.RPE_3634"/>
<dbReference type="OrthoDB" id="7359267at2"/>
<dbReference type="InterPro" id="IPR004155">
    <property type="entry name" value="PBS_lyase_HEAT"/>
</dbReference>
<evidence type="ECO:0000313" key="2">
    <source>
        <dbReference type="EMBL" id="ABJ07564.1"/>
    </source>
</evidence>
<accession>Q07KH0</accession>
<dbReference type="Pfam" id="PF13646">
    <property type="entry name" value="HEAT_2"/>
    <property type="match status" value="2"/>
</dbReference>
<name>Q07KH0_RHOP5</name>
<dbReference type="AlphaFoldDB" id="Q07KH0"/>
<dbReference type="eggNOG" id="COG1413">
    <property type="taxonomic scope" value="Bacteria"/>
</dbReference>